<comment type="caution">
    <text evidence="2">The sequence shown here is derived from an EMBL/GenBank/DDBJ whole genome shotgun (WGS) entry which is preliminary data.</text>
</comment>
<feature type="region of interest" description="Disordered" evidence="1">
    <location>
        <begin position="156"/>
        <end position="210"/>
    </location>
</feature>
<dbReference type="Proteomes" id="UP000613740">
    <property type="component" value="Unassembled WGS sequence"/>
</dbReference>
<dbReference type="EMBL" id="JAEHOD010000013">
    <property type="protein sequence ID" value="KAG2449749.1"/>
    <property type="molecule type" value="Genomic_DNA"/>
</dbReference>
<proteinExistence type="predicted"/>
<protein>
    <submittedName>
        <fullName evidence="2">Uncharacterized protein</fullName>
    </submittedName>
</protein>
<evidence type="ECO:0000313" key="2">
    <source>
        <dbReference type="EMBL" id="KAG2449749.1"/>
    </source>
</evidence>
<keyword evidence="3" id="KW-1185">Reference proteome</keyword>
<sequence>MVYNSLLWWLTLPQQLAWMDLVCTWMTPVTAAVNAITFTVSVPDTVVQRLAFKPWALFWQTLAMASVITCLHAASLRAFYQHVKRTRSQDAAPEHGGRASTSTGLSCDSDNCWPVKRPAAMLESGLADCCSGCVDKHLQHLRGVQAAVKPCRRPAARLSRSEEAVPAQAPAQKGEGEIADRTEARPHHRPEGDRGQGQEAGGSVLPYTGLLRPEGEEEGLQVLDPRAVWGLEPYTPHTACSDTAAGGALGQAPATGDGKWVPDPMAAPPVTLPAAAAGAEATALAVGVPGSALEEALRLVRAQKLMTYSPVLECCQVHVRLEGMEPEQLQPGWQVGLAERLSDHGWCLLNVAVRRGSIYVSFTLVRAAGANDGEADDAAAQPATAAADEGAAAAAQLARTGAAVAGASVAAGVSMELGMMARPEQLLLQMGLRREQLLDGFSMTVQAVTDDGQLQRLRYTLQPDGLWVHEPLDRLPDEDDGQTAADADELDYESTSFADWASGESAVRSSDFFVQLPSSGDAEATSSDSAGWDVALLPHGCASHPNMLHSSVTAAGSGAPRAVAEATEAPGAEFGSDARLLRAAQGDAAAVQAGPRPGPGDGTARVGATARGVREAVHDMVLSAARQPTLQQRPARQPARAAAAAPSMQWALQMPDVLVGTSSTSGAQAGLPLYEAVVQVNLANGARAAQPSVNAAAGASMPPAPHALGPLEALKFRVRPLGRVGGLCELHVEQVALPQQLAEPTGRAGAWSLAIMSEQAPETAAFRENAAGTAAGGADAAAEGRPHLVDVSLWRGHDLLAARVVLLVPPEPRGLPQPLPHAGAEELAQALPSAAAVRADGAAAAGQHWMGELLEVLQGQPTAGAQHLLVDLGLLLSGAFNVVAAGSAPPQQQPQSRAEPTGQPTASSGLEVVLSRRLRAAQQTLLVLDMGCGLLSLVLQCGAAHLAEYLWRTLQGMGFGAEELLLHACGAGGDLPPLHAAMASGEPPAVDLVVSWYRAAQLPEPWLQPAAVAGAPAVLTPLVLASASQPPGALLWHTLCVHPGALAAWRVPVNGVSARATAAAAGLWRVVLAVDAYCALAPAMTRASAVLPVCFSLAGGLAWSGQHPGAPQTERPRSAGTKAAAADSDAKASAAAVAGNSDALSPVAAMGPPGFGAAAASSAPPAAKSWKFLSGGIAVMGSTTSDFNTYLATRSRTGKLVLRWTVVVFQILSHLRALTTGFAVSCPAAAGALRSLSASGSAATSTSAGAAVGAASSAFGAALLSYATAGHALLRCVAGRYWWTVVEVLAVLWVSLPAALRRHDAVCALITLLHACYQGLEGTLLPPSGMKAQGAQMLTASIVFNLFNAAFNVPSTRSLLAMRMLEAVASMHIFLRYGVTESPAMAALLAAGVSAASFATSVCMRQRALAAWRREQGPSPLQQPGENGMQAAPCRSAVPDTPVEGSVAATVAGPSAVVAGVVAAAAAMAVAT</sequence>
<feature type="compositionally biased region" description="Basic and acidic residues" evidence="1">
    <location>
        <begin position="174"/>
        <end position="196"/>
    </location>
</feature>
<evidence type="ECO:0000313" key="3">
    <source>
        <dbReference type="Proteomes" id="UP000613740"/>
    </source>
</evidence>
<feature type="region of interest" description="Disordered" evidence="1">
    <location>
        <begin position="886"/>
        <end position="908"/>
    </location>
</feature>
<name>A0A835WM52_9CHLO</name>
<accession>A0A835WM52</accession>
<evidence type="ECO:0000256" key="1">
    <source>
        <dbReference type="SAM" id="MobiDB-lite"/>
    </source>
</evidence>
<organism evidence="2 3">
    <name type="scientific">Chlamydomonas schloesseri</name>
    <dbReference type="NCBI Taxonomy" id="2026947"/>
    <lineage>
        <taxon>Eukaryota</taxon>
        <taxon>Viridiplantae</taxon>
        <taxon>Chlorophyta</taxon>
        <taxon>core chlorophytes</taxon>
        <taxon>Chlorophyceae</taxon>
        <taxon>CS clade</taxon>
        <taxon>Chlamydomonadales</taxon>
        <taxon>Chlamydomonadaceae</taxon>
        <taxon>Chlamydomonas</taxon>
    </lineage>
</organism>
<feature type="compositionally biased region" description="Polar residues" evidence="1">
    <location>
        <begin position="896"/>
        <end position="908"/>
    </location>
</feature>
<reference evidence="2" key="1">
    <citation type="journal article" date="2020" name="bioRxiv">
        <title>Comparative genomics of Chlamydomonas.</title>
        <authorList>
            <person name="Craig R.J."/>
            <person name="Hasan A.R."/>
            <person name="Ness R.W."/>
            <person name="Keightley P.D."/>
        </authorList>
    </citation>
    <scope>NUCLEOTIDE SEQUENCE</scope>
    <source>
        <strain evidence="2">CCAP 11/173</strain>
    </source>
</reference>
<dbReference type="OrthoDB" id="538627at2759"/>
<gene>
    <name evidence="2" type="ORF">HYH02_005274</name>
</gene>